<dbReference type="InParanoid" id="K3WNE5"/>
<reference evidence="2" key="1">
    <citation type="journal article" date="2010" name="Genome Biol.">
        <title>Genome sequence of the necrotrophic plant pathogen Pythium ultimum reveals original pathogenicity mechanisms and effector repertoire.</title>
        <authorList>
            <person name="Levesque C.A."/>
            <person name="Brouwer H."/>
            <person name="Cano L."/>
            <person name="Hamilton J.P."/>
            <person name="Holt C."/>
            <person name="Huitema E."/>
            <person name="Raffaele S."/>
            <person name="Robideau G.P."/>
            <person name="Thines M."/>
            <person name="Win J."/>
            <person name="Zerillo M.M."/>
            <person name="Beakes G.W."/>
            <person name="Boore J.L."/>
            <person name="Busam D."/>
            <person name="Dumas B."/>
            <person name="Ferriera S."/>
            <person name="Fuerstenberg S.I."/>
            <person name="Gachon C.M."/>
            <person name="Gaulin E."/>
            <person name="Govers F."/>
            <person name="Grenville-Briggs L."/>
            <person name="Horner N."/>
            <person name="Hostetler J."/>
            <person name="Jiang R.H."/>
            <person name="Johnson J."/>
            <person name="Krajaejun T."/>
            <person name="Lin H."/>
            <person name="Meijer H.J."/>
            <person name="Moore B."/>
            <person name="Morris P."/>
            <person name="Phuntmart V."/>
            <person name="Puiu D."/>
            <person name="Shetty J."/>
            <person name="Stajich J.E."/>
            <person name="Tripathy S."/>
            <person name="Wawra S."/>
            <person name="van West P."/>
            <person name="Whitty B.R."/>
            <person name="Coutinho P.M."/>
            <person name="Henrissat B."/>
            <person name="Martin F."/>
            <person name="Thomas P.D."/>
            <person name="Tyler B.M."/>
            <person name="De Vries R.P."/>
            <person name="Kamoun S."/>
            <person name="Yandell M."/>
            <person name="Tisserat N."/>
            <person name="Buell C.R."/>
        </authorList>
    </citation>
    <scope>NUCLEOTIDE SEQUENCE</scope>
    <source>
        <strain evidence="2">DAOM:BR144</strain>
    </source>
</reference>
<keyword evidence="2" id="KW-1185">Reference proteome</keyword>
<dbReference type="AlphaFoldDB" id="K3WNE5"/>
<protein>
    <submittedName>
        <fullName evidence="1">Uncharacterized protein</fullName>
    </submittedName>
</protein>
<dbReference type="Gene3D" id="1.20.120.230">
    <property type="entry name" value="Alpha-catenin/vinculin-like"/>
    <property type="match status" value="1"/>
</dbReference>
<sequence length="121" mass="14272">MGGQNSRMVREIVEDSMYIIRQTNRQTYDRSVRAHQEVQSKIEELREINKQMIHSTEQDETRQELFKTFQGVDTKKKQLDDVVNDFAKQFELPKSYQKIADAHRAEKEKLKEAAAEAMKKP</sequence>
<dbReference type="EMBL" id="GL376604">
    <property type="status" value="NOT_ANNOTATED_CDS"/>
    <property type="molecule type" value="Genomic_DNA"/>
</dbReference>
<evidence type="ECO:0000313" key="2">
    <source>
        <dbReference type="Proteomes" id="UP000019132"/>
    </source>
</evidence>
<organism evidence="1 2">
    <name type="scientific">Globisporangium ultimum (strain ATCC 200006 / CBS 805.95 / DAOM BR144)</name>
    <name type="common">Pythium ultimum</name>
    <dbReference type="NCBI Taxonomy" id="431595"/>
    <lineage>
        <taxon>Eukaryota</taxon>
        <taxon>Sar</taxon>
        <taxon>Stramenopiles</taxon>
        <taxon>Oomycota</taxon>
        <taxon>Peronosporomycetes</taxon>
        <taxon>Pythiales</taxon>
        <taxon>Pythiaceae</taxon>
        <taxon>Globisporangium</taxon>
    </lineage>
</organism>
<evidence type="ECO:0000313" key="1">
    <source>
        <dbReference type="EnsemblProtists" id="PYU1_T006487"/>
    </source>
</evidence>
<reference evidence="1" key="3">
    <citation type="submission" date="2015-02" db="UniProtKB">
        <authorList>
            <consortium name="EnsemblProtists"/>
        </authorList>
    </citation>
    <scope>IDENTIFICATION</scope>
    <source>
        <strain evidence="1">DAOM BR144</strain>
    </source>
</reference>
<name>K3WNE5_GLOUD</name>
<reference evidence="2" key="2">
    <citation type="submission" date="2010-04" db="EMBL/GenBank/DDBJ databases">
        <authorList>
            <person name="Buell R."/>
            <person name="Hamilton J."/>
            <person name="Hostetler J."/>
        </authorList>
    </citation>
    <scope>NUCLEOTIDE SEQUENCE [LARGE SCALE GENOMIC DNA]</scope>
    <source>
        <strain evidence="2">DAOM:BR144</strain>
    </source>
</reference>
<proteinExistence type="predicted"/>
<accession>K3WNE5</accession>
<dbReference type="VEuPathDB" id="FungiDB:PYU1_G006475"/>
<dbReference type="HOGENOM" id="CLU_2042780_0_0_1"/>
<dbReference type="EnsemblProtists" id="PYU1_T006487">
    <property type="protein sequence ID" value="PYU1_T006487"/>
    <property type="gene ID" value="PYU1_G006475"/>
</dbReference>
<dbReference type="OMA" id="IVEDSMY"/>
<dbReference type="Proteomes" id="UP000019132">
    <property type="component" value="Unassembled WGS sequence"/>
</dbReference>
<dbReference type="eggNOG" id="ENOG502SA7T">
    <property type="taxonomic scope" value="Eukaryota"/>
</dbReference>